<protein>
    <submittedName>
        <fullName evidence="2">Uncharacterized protein</fullName>
    </submittedName>
</protein>
<dbReference type="InterPro" id="IPR045770">
    <property type="entry name" value="DUF6223"/>
</dbReference>
<gene>
    <name evidence="2" type="ORF">CHR53_04340</name>
</gene>
<accession>A0A3Q9QQ24</accession>
<keyword evidence="1" id="KW-1133">Transmembrane helix</keyword>
<dbReference type="Pfam" id="PF19733">
    <property type="entry name" value="DUF6223"/>
    <property type="match status" value="1"/>
</dbReference>
<proteinExistence type="predicted"/>
<evidence type="ECO:0000256" key="1">
    <source>
        <dbReference type="SAM" id="Phobius"/>
    </source>
</evidence>
<keyword evidence="1" id="KW-0812">Transmembrane</keyword>
<evidence type="ECO:0000313" key="2">
    <source>
        <dbReference type="EMBL" id="AZU60556.1"/>
    </source>
</evidence>
<dbReference type="Proteomes" id="UP000282892">
    <property type="component" value="Chromosome"/>
</dbReference>
<reference evidence="2 3" key="1">
    <citation type="submission" date="2017-07" db="EMBL/GenBank/DDBJ databases">
        <title>The complete genome sequence of Bacillus mesonae strain H20-5, an efficient strain improving plant abiotic stress resistance.</title>
        <authorList>
            <person name="Kim S.Y."/>
            <person name="Song H."/>
            <person name="Sang M.K."/>
            <person name="Weon H.-Y."/>
            <person name="Song J."/>
        </authorList>
    </citation>
    <scope>NUCLEOTIDE SEQUENCE [LARGE SCALE GENOMIC DNA]</scope>
    <source>
        <strain evidence="2 3">H20-5</strain>
    </source>
</reference>
<dbReference type="AlphaFoldDB" id="A0A3Q9QQ24"/>
<keyword evidence="3" id="KW-1185">Reference proteome</keyword>
<dbReference type="STRING" id="1193713.GCA_001636315_03391"/>
<sequence length="130" mass="13401">MNRKLVSFVILCTLLLVPTIVFAEGTGVGYGSITPGRLLTFAAGVIGLSSAVVAGIALARPASRFATGQWPVLSIVLSLFCVLLSVFHLYVTPSGFGTGNGRAGAIIAIVIGLIGLVLGGMAWTRSLRNK</sequence>
<name>A0A3Q9QQ24_9BACI</name>
<evidence type="ECO:0000313" key="3">
    <source>
        <dbReference type="Proteomes" id="UP000282892"/>
    </source>
</evidence>
<feature type="transmembrane region" description="Helical" evidence="1">
    <location>
        <begin position="70"/>
        <end position="91"/>
    </location>
</feature>
<feature type="transmembrane region" description="Helical" evidence="1">
    <location>
        <begin position="103"/>
        <end position="124"/>
    </location>
</feature>
<dbReference type="EMBL" id="CP022572">
    <property type="protein sequence ID" value="AZU60556.1"/>
    <property type="molecule type" value="Genomic_DNA"/>
</dbReference>
<dbReference type="RefSeq" id="WP_127485231.1">
    <property type="nucleotide sequence ID" value="NZ_CP022572.1"/>
</dbReference>
<feature type="transmembrane region" description="Helical" evidence="1">
    <location>
        <begin position="39"/>
        <end position="58"/>
    </location>
</feature>
<keyword evidence="1" id="KW-0472">Membrane</keyword>
<dbReference type="KEGG" id="nmk:CHR53_04340"/>
<organism evidence="2 3">
    <name type="scientific">Neobacillus mesonae</name>
    <dbReference type="NCBI Taxonomy" id="1193713"/>
    <lineage>
        <taxon>Bacteria</taxon>
        <taxon>Bacillati</taxon>
        <taxon>Bacillota</taxon>
        <taxon>Bacilli</taxon>
        <taxon>Bacillales</taxon>
        <taxon>Bacillaceae</taxon>
        <taxon>Neobacillus</taxon>
    </lineage>
</organism>